<dbReference type="AlphaFoldDB" id="A0A6F9ECE0"/>
<organism evidence="1 2">
    <name type="scientific">Kyrpidia spormannii</name>
    <dbReference type="NCBI Taxonomy" id="2055160"/>
    <lineage>
        <taxon>Bacteria</taxon>
        <taxon>Bacillati</taxon>
        <taxon>Bacillota</taxon>
        <taxon>Bacilli</taxon>
        <taxon>Bacillales</taxon>
        <taxon>Alicyclobacillaceae</taxon>
        <taxon>Kyrpidia</taxon>
    </lineage>
</organism>
<evidence type="ECO:0000313" key="1">
    <source>
        <dbReference type="EMBL" id="CAB3394519.1"/>
    </source>
</evidence>
<accession>A0A6F9ECE0</accession>
<proteinExistence type="predicted"/>
<sequence>MINELTARLTAQTPAVRIVHLLCAKYNEASKYSGEISIATQILIALLNEVNCGFIAKKRLRLDEIHRSYSLVPVISGIKRRFDDSGYQY</sequence>
<protein>
    <submittedName>
        <fullName evidence="1">Uncharacterized protein</fullName>
    </submittedName>
</protein>
<reference evidence="1 2" key="1">
    <citation type="submission" date="2020-04" db="EMBL/GenBank/DDBJ databases">
        <authorList>
            <person name="Hogendoorn C."/>
        </authorList>
    </citation>
    <scope>NUCLEOTIDE SEQUENCE [LARGE SCALE GENOMIC DNA]</scope>
    <source>
        <strain evidence="1">COOX1</strain>
    </source>
</reference>
<dbReference type="EMBL" id="LR792683">
    <property type="protein sequence ID" value="CAB3394519.1"/>
    <property type="molecule type" value="Genomic_DNA"/>
</dbReference>
<gene>
    <name evidence="1" type="ORF">COOX1_2454</name>
</gene>
<dbReference type="Proteomes" id="UP000502196">
    <property type="component" value="Chromosome"/>
</dbReference>
<name>A0A6F9ECE0_9BACL</name>
<evidence type="ECO:0000313" key="2">
    <source>
        <dbReference type="Proteomes" id="UP000502196"/>
    </source>
</evidence>